<organism evidence="7">
    <name type="scientific">Thermoleptolyngbya oregonensis NK1-22</name>
    <dbReference type="NCBI Taxonomy" id="2547457"/>
    <lineage>
        <taxon>Bacteria</taxon>
        <taxon>Bacillati</taxon>
        <taxon>Cyanobacteriota</taxon>
        <taxon>Cyanophyceae</taxon>
        <taxon>Oculatellales</taxon>
        <taxon>Oculatellaceae</taxon>
        <taxon>Thermoleptolyngbya</taxon>
    </lineage>
</organism>
<dbReference type="KEGG" id="tog:HNI00_10295"/>
<dbReference type="AlphaFoldDB" id="A0AA96Y6B1"/>
<dbReference type="InterPro" id="IPR027417">
    <property type="entry name" value="P-loop_NTPase"/>
</dbReference>
<dbReference type="RefSeq" id="WP_316793006.1">
    <property type="nucleotide sequence ID" value="NZ_CP053540.1"/>
</dbReference>
<sequence length="456" mass="49739">MTPATRLDTALIAVEQVNKSFASPEGKGSFTVLSNINLAIYPGEVVALLGRSGSGKSTLLRIMAGLLPPSEGRVYSNGQPLKGTNTDVAMVFQSFALLPWLTVQENVELGLDAQGVELAERRRRSLEAIDLVGLDGFESAYPKELSGGMKQRVGFARALVLRPKVLFMDEPFSALDVLTAENLRGEIDDLWNAGQFPSQSILIVTHNIEEAVFLADRIVVLGARPGCIRGIVTVDLPRSHDRTHPRFTALVDYLYTVMTNPELPVTGEVIAADAVSAAEVKGAAASSVQRSPYGMNLPHARVGGISGLLELLVEKPNGQENLPRLAKRLGLTVDDLLPILDAAVLLGFATVAGGDVGLTEAGRDFATTTILQSKDLFRQQLLRHVPVFDSICSTLREKQNGSMRADFFLDLWDEHFPHAEAERQFATAVDWGRYAELFEYDADEERLYLPEVQPVM</sequence>
<reference evidence="7" key="1">
    <citation type="submission" date="2020-05" db="EMBL/GenBank/DDBJ databases">
        <authorList>
            <person name="Zhu T."/>
            <person name="Keshari N."/>
            <person name="Lu X."/>
        </authorList>
    </citation>
    <scope>NUCLEOTIDE SEQUENCE</scope>
    <source>
        <strain evidence="7">NK1-22</strain>
    </source>
</reference>
<gene>
    <name evidence="7" type="ORF">HNI00_10295</name>
</gene>
<comment type="subcellular location">
    <subcellularLocation>
        <location evidence="1">Cell inner membrane</location>
        <topology evidence="1">Peripheral membrane protein</topology>
    </subcellularLocation>
</comment>
<dbReference type="PROSITE" id="PS50893">
    <property type="entry name" value="ABC_TRANSPORTER_2"/>
    <property type="match status" value="1"/>
</dbReference>
<protein>
    <submittedName>
        <fullName evidence="7">Nitrate/sulfonate/bicarbonate ABC transporter ATP-binding protein</fullName>
    </submittedName>
</protein>
<feature type="domain" description="ABC transporter" evidence="6">
    <location>
        <begin position="12"/>
        <end position="248"/>
    </location>
</feature>
<dbReference type="CDD" id="cd03293">
    <property type="entry name" value="ABC_NrtD_SsuB_transporters"/>
    <property type="match status" value="1"/>
</dbReference>
<name>A0AA96Y6B1_9CYAN</name>
<evidence type="ECO:0000256" key="2">
    <source>
        <dbReference type="ARBA" id="ARBA00009440"/>
    </source>
</evidence>
<dbReference type="SUPFAM" id="SSF52540">
    <property type="entry name" value="P-loop containing nucleoside triphosphate hydrolases"/>
    <property type="match status" value="1"/>
</dbReference>
<proteinExistence type="inferred from homology"/>
<dbReference type="GO" id="GO:0005524">
    <property type="term" value="F:ATP binding"/>
    <property type="evidence" value="ECO:0007669"/>
    <property type="project" value="UniProtKB-KW"/>
</dbReference>
<accession>A0AA96Y6B1</accession>
<dbReference type="Gene3D" id="3.40.50.300">
    <property type="entry name" value="P-loop containing nucleotide triphosphate hydrolases"/>
    <property type="match status" value="1"/>
</dbReference>
<dbReference type="PANTHER" id="PTHR42788">
    <property type="entry name" value="TAURINE IMPORT ATP-BINDING PROTEIN-RELATED"/>
    <property type="match status" value="1"/>
</dbReference>
<dbReference type="PANTHER" id="PTHR42788:SF13">
    <property type="entry name" value="ALIPHATIC SULFONATES IMPORT ATP-BINDING PROTEIN SSUB"/>
    <property type="match status" value="1"/>
</dbReference>
<dbReference type="SMART" id="SM00382">
    <property type="entry name" value="AAA"/>
    <property type="match status" value="1"/>
</dbReference>
<dbReference type="PROSITE" id="PS00211">
    <property type="entry name" value="ABC_TRANSPORTER_1"/>
    <property type="match status" value="1"/>
</dbReference>
<evidence type="ECO:0000256" key="5">
    <source>
        <dbReference type="ARBA" id="ARBA00022840"/>
    </source>
</evidence>
<dbReference type="InterPro" id="IPR003593">
    <property type="entry name" value="AAA+_ATPase"/>
</dbReference>
<dbReference type="GO" id="GO:0005886">
    <property type="term" value="C:plasma membrane"/>
    <property type="evidence" value="ECO:0007669"/>
    <property type="project" value="UniProtKB-SubCell"/>
</dbReference>
<evidence type="ECO:0000259" key="6">
    <source>
        <dbReference type="PROSITE" id="PS50893"/>
    </source>
</evidence>
<dbReference type="EMBL" id="CP053540">
    <property type="protein sequence ID" value="WOB43504.1"/>
    <property type="molecule type" value="Genomic_DNA"/>
</dbReference>
<dbReference type="Pfam" id="PF00005">
    <property type="entry name" value="ABC_tran"/>
    <property type="match status" value="1"/>
</dbReference>
<dbReference type="GO" id="GO:0016887">
    <property type="term" value="F:ATP hydrolysis activity"/>
    <property type="evidence" value="ECO:0007669"/>
    <property type="project" value="InterPro"/>
</dbReference>
<keyword evidence="5 7" id="KW-0067">ATP-binding</keyword>
<keyword evidence="4" id="KW-0547">Nucleotide-binding</keyword>
<keyword evidence="3" id="KW-0813">Transport</keyword>
<dbReference type="InterPro" id="IPR050166">
    <property type="entry name" value="ABC_transporter_ATP-bind"/>
</dbReference>
<evidence type="ECO:0000256" key="4">
    <source>
        <dbReference type="ARBA" id="ARBA00022741"/>
    </source>
</evidence>
<dbReference type="InterPro" id="IPR017871">
    <property type="entry name" value="ABC_transporter-like_CS"/>
</dbReference>
<comment type="similarity">
    <text evidence="2">Belongs to the ABC transporter superfamily. Nitrate/nitrite/cyanate uptake transporter (NitT) (TC 3.A.1.16) family.</text>
</comment>
<dbReference type="InterPro" id="IPR003439">
    <property type="entry name" value="ABC_transporter-like_ATP-bd"/>
</dbReference>
<dbReference type="InterPro" id="IPR018632">
    <property type="entry name" value="AAA-associated_dom_C"/>
</dbReference>
<evidence type="ECO:0000256" key="1">
    <source>
        <dbReference type="ARBA" id="ARBA00004417"/>
    </source>
</evidence>
<dbReference type="Pfam" id="PF09821">
    <property type="entry name" value="AAA_assoc_C"/>
    <property type="match status" value="1"/>
</dbReference>
<evidence type="ECO:0000256" key="3">
    <source>
        <dbReference type="ARBA" id="ARBA00022448"/>
    </source>
</evidence>
<evidence type="ECO:0000313" key="7">
    <source>
        <dbReference type="EMBL" id="WOB43504.1"/>
    </source>
</evidence>